<comment type="caution">
    <text evidence="1">The sequence shown here is derived from an EMBL/GenBank/DDBJ whole genome shotgun (WGS) entry which is preliminary data.</text>
</comment>
<accession>A0A4Q9LSK2</accession>
<evidence type="ECO:0000313" key="1">
    <source>
        <dbReference type="EMBL" id="TBU10701.1"/>
    </source>
</evidence>
<gene>
    <name evidence="1" type="ORF">CWI38_1599p0030</name>
</gene>
<dbReference type="VEuPathDB" id="MicrosporidiaDB:CWI38_1599p0030"/>
<dbReference type="AlphaFoldDB" id="A0A4Q9LSK2"/>
<keyword evidence="2" id="KW-1185">Reference proteome</keyword>
<evidence type="ECO:0000313" key="2">
    <source>
        <dbReference type="Proteomes" id="UP000292282"/>
    </source>
</evidence>
<reference evidence="1 2" key="1">
    <citation type="submission" date="2017-12" db="EMBL/GenBank/DDBJ databases">
        <authorList>
            <person name="Pombert J.-F."/>
            <person name="Haag K.L."/>
            <person name="Ebert D."/>
        </authorList>
    </citation>
    <scope>NUCLEOTIDE SEQUENCE [LARGE SCALE GENOMIC DNA]</scope>
    <source>
        <strain evidence="1">IL-G-3</strain>
    </source>
</reference>
<protein>
    <submittedName>
        <fullName evidence="1">Uncharacterized protein</fullName>
    </submittedName>
</protein>
<sequence length="57" mass="6165">MKGNKRVSNKGSRISIIRVSNKRVNKGSNRRVSKGTVDKGVLILSSNISGVNNTIII</sequence>
<organism evidence="1 2">
    <name type="scientific">Hamiltosporidium tvaerminnensis</name>
    <dbReference type="NCBI Taxonomy" id="1176355"/>
    <lineage>
        <taxon>Eukaryota</taxon>
        <taxon>Fungi</taxon>
        <taxon>Fungi incertae sedis</taxon>
        <taxon>Microsporidia</taxon>
        <taxon>Dubosqiidae</taxon>
        <taxon>Hamiltosporidium</taxon>
    </lineage>
</organism>
<dbReference type="EMBL" id="PITK01001599">
    <property type="protein sequence ID" value="TBU10701.1"/>
    <property type="molecule type" value="Genomic_DNA"/>
</dbReference>
<name>A0A4Q9LSK2_9MICR</name>
<proteinExistence type="predicted"/>
<dbReference type="Proteomes" id="UP000292282">
    <property type="component" value="Unassembled WGS sequence"/>
</dbReference>